<dbReference type="EMBL" id="JBJXBP010000003">
    <property type="protein sequence ID" value="KAL3838573.1"/>
    <property type="molecule type" value="Genomic_DNA"/>
</dbReference>
<dbReference type="InterPro" id="IPR036249">
    <property type="entry name" value="Thioredoxin-like_sf"/>
</dbReference>
<comment type="caution">
    <text evidence="1">The sequence shown here is derived from an EMBL/GenBank/DDBJ whole genome shotgun (WGS) entry which is preliminary data.</text>
</comment>
<dbReference type="AlphaFoldDB" id="A0ABD3TQP9"/>
<dbReference type="SUPFAM" id="SSF52833">
    <property type="entry name" value="Thioredoxin-like"/>
    <property type="match status" value="1"/>
</dbReference>
<name>A0ABD3TQP9_9LAMI</name>
<keyword evidence="2" id="KW-1185">Reference proteome</keyword>
<evidence type="ECO:0008006" key="3">
    <source>
        <dbReference type="Google" id="ProtNLM"/>
    </source>
</evidence>
<evidence type="ECO:0000313" key="2">
    <source>
        <dbReference type="Proteomes" id="UP001634393"/>
    </source>
</evidence>
<accession>A0ABD3TQP9</accession>
<evidence type="ECO:0000313" key="1">
    <source>
        <dbReference type="EMBL" id="KAL3838573.1"/>
    </source>
</evidence>
<dbReference type="Proteomes" id="UP001634393">
    <property type="component" value="Unassembled WGS sequence"/>
</dbReference>
<protein>
    <recommendedName>
        <fullName evidence="3">Thioredoxin domain-containing protein</fullName>
    </recommendedName>
</protein>
<organism evidence="1 2">
    <name type="scientific">Penstemon smallii</name>
    <dbReference type="NCBI Taxonomy" id="265156"/>
    <lineage>
        <taxon>Eukaryota</taxon>
        <taxon>Viridiplantae</taxon>
        <taxon>Streptophyta</taxon>
        <taxon>Embryophyta</taxon>
        <taxon>Tracheophyta</taxon>
        <taxon>Spermatophyta</taxon>
        <taxon>Magnoliopsida</taxon>
        <taxon>eudicotyledons</taxon>
        <taxon>Gunneridae</taxon>
        <taxon>Pentapetalae</taxon>
        <taxon>asterids</taxon>
        <taxon>lamiids</taxon>
        <taxon>Lamiales</taxon>
        <taxon>Plantaginaceae</taxon>
        <taxon>Cheloneae</taxon>
        <taxon>Penstemon</taxon>
    </lineage>
</organism>
<gene>
    <name evidence="1" type="ORF">ACJIZ3_023164</name>
</gene>
<proteinExistence type="predicted"/>
<sequence>MATPSPMFKKKASCRISCGMFFYPKVTFKQLVAKSDIPVLVAFYCDLHSVFVELLLRRVYAIAERYDGRLKKLAEYFGIEEVPTIMMFKNAMVFGDPFVGVVEDEDVIYKAIEELLAS</sequence>
<reference evidence="1 2" key="1">
    <citation type="submission" date="2024-12" db="EMBL/GenBank/DDBJ databases">
        <title>The unique morphological basis and parallel evolutionary history of personate flowers in Penstemon.</title>
        <authorList>
            <person name="Depatie T.H."/>
            <person name="Wessinger C.A."/>
        </authorList>
    </citation>
    <scope>NUCLEOTIDE SEQUENCE [LARGE SCALE GENOMIC DNA]</scope>
    <source>
        <strain evidence="1">WTNN_2</strain>
        <tissue evidence="1">Leaf</tissue>
    </source>
</reference>